<name>A0A7H0VHM8_9FLAO</name>
<dbReference type="PANTHER" id="PTHR40043">
    <property type="entry name" value="UPF0719 INNER MEMBRANE PROTEIN YJFL"/>
    <property type="match status" value="1"/>
</dbReference>
<evidence type="ECO:0000256" key="6">
    <source>
        <dbReference type="ARBA" id="ARBA00023136"/>
    </source>
</evidence>
<feature type="transmembrane region" description="Helical" evidence="7">
    <location>
        <begin position="232"/>
        <end position="250"/>
    </location>
</feature>
<evidence type="ECO:0000256" key="4">
    <source>
        <dbReference type="ARBA" id="ARBA00022692"/>
    </source>
</evidence>
<evidence type="ECO:0000256" key="2">
    <source>
        <dbReference type="ARBA" id="ARBA00005779"/>
    </source>
</evidence>
<protein>
    <submittedName>
        <fullName evidence="8">DUF350 domain-containing protein</fullName>
    </submittedName>
</protein>
<evidence type="ECO:0000256" key="1">
    <source>
        <dbReference type="ARBA" id="ARBA00004651"/>
    </source>
</evidence>
<keyword evidence="3" id="KW-1003">Cell membrane</keyword>
<proteinExistence type="inferred from homology"/>
<feature type="transmembrane region" description="Helical" evidence="7">
    <location>
        <begin position="89"/>
        <end position="107"/>
    </location>
</feature>
<keyword evidence="6 7" id="KW-0472">Membrane</keyword>
<dbReference type="EMBL" id="CP060139">
    <property type="protein sequence ID" value="QNR25226.1"/>
    <property type="molecule type" value="Genomic_DNA"/>
</dbReference>
<gene>
    <name evidence="8" type="ORF">H4K34_05125</name>
</gene>
<feature type="transmembrane region" description="Helical" evidence="7">
    <location>
        <begin position="56"/>
        <end position="77"/>
    </location>
</feature>
<keyword evidence="5 7" id="KW-1133">Transmembrane helix</keyword>
<dbReference type="Proteomes" id="UP000516305">
    <property type="component" value="Chromosome"/>
</dbReference>
<feature type="transmembrane region" description="Helical" evidence="7">
    <location>
        <begin position="201"/>
        <end position="220"/>
    </location>
</feature>
<evidence type="ECO:0000256" key="3">
    <source>
        <dbReference type="ARBA" id="ARBA00022475"/>
    </source>
</evidence>
<dbReference type="AlphaFoldDB" id="A0A7H0VHM8"/>
<feature type="transmembrane region" description="Helical" evidence="7">
    <location>
        <begin position="127"/>
        <end position="148"/>
    </location>
</feature>
<accession>A0A7H0VHM8</accession>
<dbReference type="Pfam" id="PF03994">
    <property type="entry name" value="DUF350"/>
    <property type="match status" value="2"/>
</dbReference>
<evidence type="ECO:0000313" key="8">
    <source>
        <dbReference type="EMBL" id="QNR25226.1"/>
    </source>
</evidence>
<reference evidence="8 9" key="1">
    <citation type="submission" date="2020-08" db="EMBL/GenBank/DDBJ databases">
        <title>Croceimicrobium hydrocarbonivorans gen. nov., sp. nov., a novel marine bacterium isolated from a bacterial consortium that degrades polyethylene terephthalate.</title>
        <authorList>
            <person name="Liu R."/>
        </authorList>
    </citation>
    <scope>NUCLEOTIDE SEQUENCE [LARGE SCALE GENOMIC DNA]</scope>
    <source>
        <strain evidence="8 9">A20-9</strain>
    </source>
</reference>
<dbReference type="RefSeq" id="WP_210759752.1">
    <property type="nucleotide sequence ID" value="NZ_CP060139.1"/>
</dbReference>
<dbReference type="KEGG" id="chyd:H4K34_05125"/>
<feature type="transmembrane region" description="Helical" evidence="7">
    <location>
        <begin position="154"/>
        <end position="180"/>
    </location>
</feature>
<organism evidence="8 9">
    <name type="scientific">Croceimicrobium hydrocarbonivorans</name>
    <dbReference type="NCBI Taxonomy" id="2761580"/>
    <lineage>
        <taxon>Bacteria</taxon>
        <taxon>Pseudomonadati</taxon>
        <taxon>Bacteroidota</taxon>
        <taxon>Flavobacteriia</taxon>
        <taxon>Flavobacteriales</taxon>
        <taxon>Owenweeksiaceae</taxon>
        <taxon>Croceimicrobium</taxon>
    </lineage>
</organism>
<keyword evidence="9" id="KW-1185">Reference proteome</keyword>
<comment type="subcellular location">
    <subcellularLocation>
        <location evidence="1">Cell membrane</location>
        <topology evidence="1">Multi-pass membrane protein</topology>
    </subcellularLocation>
</comment>
<dbReference type="PANTHER" id="PTHR40043:SF1">
    <property type="entry name" value="UPF0719 INNER MEMBRANE PROTEIN YJFL"/>
    <property type="match status" value="1"/>
</dbReference>
<dbReference type="InterPro" id="IPR007140">
    <property type="entry name" value="DUF350"/>
</dbReference>
<sequence>MTTEILANEWMNDLLLFGIYLASSLILLYLGKWVFKWTKSSIKVREELVEKDNLAFSFAYTGYFAGLLMAVGSAIYGESNGLLIDLEDMAIYGILAIILLNLSSLIIDHINLRRFSIWKEITVDRNAGMGIIEGANYLASGLIIFGAITGESGGLAFGIYTAIAYWALGQILIVIATALYDRLMPYSLHDEIEKDNNAAGVAFAGLIIAVANLIRHGLMGNFESWDQTLLEVAYETGIGLVILPLIRTLVDRILLPGRKLSDEIAAQEKPNVGAGLIEAFGYIGGSVLIIWCI</sequence>
<evidence type="ECO:0000256" key="5">
    <source>
        <dbReference type="ARBA" id="ARBA00022989"/>
    </source>
</evidence>
<evidence type="ECO:0000313" key="9">
    <source>
        <dbReference type="Proteomes" id="UP000516305"/>
    </source>
</evidence>
<keyword evidence="4 7" id="KW-0812">Transmembrane</keyword>
<feature type="transmembrane region" description="Helical" evidence="7">
    <location>
        <begin position="14"/>
        <end position="35"/>
    </location>
</feature>
<dbReference type="GO" id="GO:0005886">
    <property type="term" value="C:plasma membrane"/>
    <property type="evidence" value="ECO:0007669"/>
    <property type="project" value="UniProtKB-SubCell"/>
</dbReference>
<comment type="similarity">
    <text evidence="2">Belongs to the UPF0719 family.</text>
</comment>
<evidence type="ECO:0000256" key="7">
    <source>
        <dbReference type="SAM" id="Phobius"/>
    </source>
</evidence>